<dbReference type="Pfam" id="PF13534">
    <property type="entry name" value="Fer4_17"/>
    <property type="match status" value="1"/>
</dbReference>
<evidence type="ECO:0000313" key="13">
    <source>
        <dbReference type="Proteomes" id="UP000664218"/>
    </source>
</evidence>
<dbReference type="Gene3D" id="3.40.50.11540">
    <property type="entry name" value="NADH-ubiquinone oxidoreductase 51kDa subunit"/>
    <property type="match status" value="1"/>
</dbReference>
<dbReference type="PANTHER" id="PTHR43034:SF2">
    <property type="entry name" value="ION-TRANSLOCATING OXIDOREDUCTASE COMPLEX SUBUNIT C"/>
    <property type="match status" value="1"/>
</dbReference>
<dbReference type="InterPro" id="IPR026902">
    <property type="entry name" value="RnfC_N"/>
</dbReference>
<dbReference type="InterPro" id="IPR019554">
    <property type="entry name" value="Soluble_ligand-bd"/>
</dbReference>
<dbReference type="EMBL" id="JAFNJU010000002">
    <property type="protein sequence ID" value="MBO1264035.1"/>
    <property type="molecule type" value="Genomic_DNA"/>
</dbReference>
<evidence type="ECO:0000313" key="12">
    <source>
        <dbReference type="EMBL" id="MBO1264035.1"/>
    </source>
</evidence>
<evidence type="ECO:0000256" key="1">
    <source>
        <dbReference type="ARBA" id="ARBA00022448"/>
    </source>
</evidence>
<organism evidence="12 13">
    <name type="scientific">Proteiniclasticum aestuarii</name>
    <dbReference type="NCBI Taxonomy" id="2817862"/>
    <lineage>
        <taxon>Bacteria</taxon>
        <taxon>Bacillati</taxon>
        <taxon>Bacillota</taxon>
        <taxon>Clostridia</taxon>
        <taxon>Eubacteriales</taxon>
        <taxon>Clostridiaceae</taxon>
        <taxon>Proteiniclasticum</taxon>
    </lineage>
</organism>
<dbReference type="RefSeq" id="WP_207598557.1">
    <property type="nucleotide sequence ID" value="NZ_JAFNJU010000002.1"/>
</dbReference>
<gene>
    <name evidence="12" type="ORF">J3A84_03125</name>
</gene>
<dbReference type="GO" id="GO:0051539">
    <property type="term" value="F:4 iron, 4 sulfur cluster binding"/>
    <property type="evidence" value="ECO:0007669"/>
    <property type="project" value="UniProtKB-KW"/>
</dbReference>
<evidence type="ECO:0000256" key="5">
    <source>
        <dbReference type="ARBA" id="ARBA00022982"/>
    </source>
</evidence>
<dbReference type="SUPFAM" id="SSF142019">
    <property type="entry name" value="Nqo1 FMN-binding domain-like"/>
    <property type="match status" value="1"/>
</dbReference>
<keyword evidence="8" id="KW-0175">Coiled coil</keyword>
<feature type="domain" description="Soluble ligand binding" evidence="10">
    <location>
        <begin position="165"/>
        <end position="209"/>
    </location>
</feature>
<keyword evidence="2" id="KW-0004">4Fe-4S</keyword>
<keyword evidence="4" id="KW-0677">Repeat</keyword>
<dbReference type="PIRSF" id="PIRSF036408">
    <property type="entry name" value="PduS_prd"/>
    <property type="match status" value="1"/>
</dbReference>
<name>A0A939HAH6_9CLOT</name>
<protein>
    <submittedName>
        <fullName evidence="12">SLBB domain-containing protein</fullName>
    </submittedName>
</protein>
<dbReference type="GO" id="GO:0016020">
    <property type="term" value="C:membrane"/>
    <property type="evidence" value="ECO:0007669"/>
    <property type="project" value="InterPro"/>
</dbReference>
<evidence type="ECO:0000259" key="10">
    <source>
        <dbReference type="Pfam" id="PF10531"/>
    </source>
</evidence>
<dbReference type="SUPFAM" id="SSF142984">
    <property type="entry name" value="Nqo1 middle domain-like"/>
    <property type="match status" value="1"/>
</dbReference>
<keyword evidence="3" id="KW-0479">Metal-binding</keyword>
<evidence type="ECO:0000259" key="9">
    <source>
        <dbReference type="Pfam" id="PF01512"/>
    </source>
</evidence>
<proteinExistence type="predicted"/>
<feature type="domain" description="RnfC Barrel sandwich hybrid" evidence="11">
    <location>
        <begin position="378"/>
        <end position="432"/>
    </location>
</feature>
<dbReference type="AlphaFoldDB" id="A0A939HAH6"/>
<feature type="coiled-coil region" evidence="8">
    <location>
        <begin position="75"/>
        <end position="102"/>
    </location>
</feature>
<dbReference type="Gene3D" id="3.10.20.600">
    <property type="match status" value="1"/>
</dbReference>
<evidence type="ECO:0000256" key="6">
    <source>
        <dbReference type="ARBA" id="ARBA00023004"/>
    </source>
</evidence>
<dbReference type="GO" id="GO:0009055">
    <property type="term" value="F:electron transfer activity"/>
    <property type="evidence" value="ECO:0007669"/>
    <property type="project" value="InterPro"/>
</dbReference>
<reference evidence="12" key="1">
    <citation type="submission" date="2021-03" db="EMBL/GenBank/DDBJ databases">
        <title>Proteiniclasticum marinus sp. nov., isolated from tidal flat sediment.</title>
        <authorList>
            <person name="Namirimu T."/>
            <person name="Yang J.-A."/>
            <person name="Yang S.-H."/>
            <person name="Kim Y.-J."/>
            <person name="Kwon K.K."/>
        </authorList>
    </citation>
    <scope>NUCLEOTIDE SEQUENCE</scope>
    <source>
        <strain evidence="12">SCR006</strain>
    </source>
</reference>
<dbReference type="Pfam" id="PF01512">
    <property type="entry name" value="Complex1_51K"/>
    <property type="match status" value="1"/>
</dbReference>
<sequence length="446" mass="49441">MRLSEFLKKIEEAGIVGAGGAGFPTHVKLNAKAEYVLVNGAECEPLLRVDQILLAKETDKILEALSLAVKEVGAKEGVLALKEKYKEAIRRLSERIGKYDNLRIHLLKNIYPAGDEHYIVHDVTGRIVPEGGIPLNVGCVVVNVETLLNIYHAVQGIPLTEKYMTITGDVRHPMTVKVPLGISVREAITLAGGTDLEEYKVIDGGPMMGKILYSIDTPVKKTSKGYIVLPKDHGLITSKEKDITTELKETKTACCHCDLCTDVCPRYLLGHKLHPSKIMRMASYGSMGDRNAALDEAYLCCECGLCESACIMNLQPWKVNIWLKQKLKEEGIANSNRRTELTANPYLAVRGFPVKKLVYRLDLYKYDVEAPYTEVDYRPEEVSILCRQNIGAPAKAVVSEGEMVRKGDLIYGQDGNTMAVNMHATIDGVVRVNGNRIVISRQKEEK</sequence>
<dbReference type="InterPro" id="IPR037225">
    <property type="entry name" value="Nuo51_FMN-bd_sf"/>
</dbReference>
<comment type="caution">
    <text evidence="12">The sequence shown here is derived from an EMBL/GenBank/DDBJ whole genome shotgun (WGS) entry which is preliminary data.</text>
</comment>
<evidence type="ECO:0000259" key="11">
    <source>
        <dbReference type="Pfam" id="PF13375"/>
    </source>
</evidence>
<keyword evidence="1" id="KW-0813">Transport</keyword>
<dbReference type="GO" id="GO:0046872">
    <property type="term" value="F:metal ion binding"/>
    <property type="evidence" value="ECO:0007669"/>
    <property type="project" value="UniProtKB-KW"/>
</dbReference>
<keyword evidence="13" id="KW-1185">Reference proteome</keyword>
<keyword evidence="6" id="KW-0408">Iron</keyword>
<evidence type="ECO:0000256" key="3">
    <source>
        <dbReference type="ARBA" id="ARBA00022723"/>
    </source>
</evidence>
<dbReference type="Proteomes" id="UP000664218">
    <property type="component" value="Unassembled WGS sequence"/>
</dbReference>
<keyword evidence="5" id="KW-0249">Electron transport</keyword>
<dbReference type="InterPro" id="IPR011538">
    <property type="entry name" value="Nuo51_FMN-bd"/>
</dbReference>
<evidence type="ECO:0000256" key="2">
    <source>
        <dbReference type="ARBA" id="ARBA00022485"/>
    </source>
</evidence>
<dbReference type="SUPFAM" id="SSF46548">
    <property type="entry name" value="alpha-helical ferredoxin"/>
    <property type="match status" value="1"/>
</dbReference>
<keyword evidence="7" id="KW-0411">Iron-sulfur</keyword>
<dbReference type="Pfam" id="PF10531">
    <property type="entry name" value="SLBB"/>
    <property type="match status" value="1"/>
</dbReference>
<evidence type="ECO:0000256" key="4">
    <source>
        <dbReference type="ARBA" id="ARBA00022737"/>
    </source>
</evidence>
<feature type="domain" description="NADH-ubiquinone oxidoreductase 51kDa subunit FMN-binding" evidence="9">
    <location>
        <begin position="10"/>
        <end position="152"/>
    </location>
</feature>
<dbReference type="PANTHER" id="PTHR43034">
    <property type="entry name" value="ION-TRANSLOCATING OXIDOREDUCTASE COMPLEX SUBUNIT C"/>
    <property type="match status" value="1"/>
</dbReference>
<accession>A0A939HAH6</accession>
<evidence type="ECO:0000256" key="8">
    <source>
        <dbReference type="SAM" id="Coils"/>
    </source>
</evidence>
<evidence type="ECO:0000256" key="7">
    <source>
        <dbReference type="ARBA" id="ARBA00023014"/>
    </source>
</evidence>
<dbReference type="InterPro" id="IPR017054">
    <property type="entry name" value="PduS"/>
</dbReference>
<dbReference type="InterPro" id="IPR010208">
    <property type="entry name" value="Ion_transpt_RnfC/RsxC"/>
</dbReference>
<dbReference type="Pfam" id="PF13375">
    <property type="entry name" value="RnfC_N"/>
    <property type="match status" value="1"/>
</dbReference>